<dbReference type="EMBL" id="CM042042">
    <property type="protein sequence ID" value="KAI3703876.1"/>
    <property type="molecule type" value="Genomic_DNA"/>
</dbReference>
<sequence>MILTNVAYYAIPLASVIFAGHLGEVELAASNLTNSWASVTGFSFMVGLSGALETLCGQGFGAKLYRLLGTYLQSSCWISIFFSILIPILWFFTESVLILLHQDPQISKMVALYIKHLIPGLFAYGLLNNILRFLQTLSIVYPLVLCSLIPLFLHIGITYVLVYRTALAFVGAAMAVSVSLWIAVLMLAGYVLFSRRLECWAFELLVLLAGILPNSEITTSLIAMCVNTEAIAYMLTDGLSAAAFPGLGHDIWASFFTDSRVIIEKFASMTPLLMISIVLDSIQGVLSGVARGCGWQHLAVYINLAMFYLIGMPVAVALAFLLQDAKVTLLLHNVHDLLFSSINNTKHVSILTHESIMALALHKSLCFLMAISIASISSSHAYTFQVGGKDGWTLHPPETYNSWAGRLRFLINDTLRTSLSYFKYDGSSDSVLVVNKGDYDGCNTNNPITKLDGGDSMFKFDRSGPFYFITGNKSNCDQGQKLILVVLALRNRSPPPSVATPPTLPPSPAVSPVIPPSPSTTSPVSPPPGTPGLTPQASVPPSPSTTSPVLPPPETPGLTPPESSPGGGQYAGGNNPSADTTSPPSAAAPPLSGVIIASTVTIIFALFGVY</sequence>
<proteinExistence type="predicted"/>
<dbReference type="Proteomes" id="UP001056120">
    <property type="component" value="Linkage Group LG25"/>
</dbReference>
<reference evidence="2" key="1">
    <citation type="journal article" date="2022" name="Mol. Ecol. Resour.">
        <title>The genomes of chicory, endive, great burdock and yacon provide insights into Asteraceae palaeo-polyploidization history and plant inulin production.</title>
        <authorList>
            <person name="Fan W."/>
            <person name="Wang S."/>
            <person name="Wang H."/>
            <person name="Wang A."/>
            <person name="Jiang F."/>
            <person name="Liu H."/>
            <person name="Zhao H."/>
            <person name="Xu D."/>
            <person name="Zhang Y."/>
        </authorList>
    </citation>
    <scope>NUCLEOTIDE SEQUENCE [LARGE SCALE GENOMIC DNA]</scope>
    <source>
        <strain evidence="2">cv. Yunnan</strain>
    </source>
</reference>
<name>A0ACB9A2C5_9ASTR</name>
<gene>
    <name evidence="1" type="ORF">L1987_74072</name>
</gene>
<evidence type="ECO:0000313" key="2">
    <source>
        <dbReference type="Proteomes" id="UP001056120"/>
    </source>
</evidence>
<comment type="caution">
    <text evidence="1">The sequence shown here is derived from an EMBL/GenBank/DDBJ whole genome shotgun (WGS) entry which is preliminary data.</text>
</comment>
<reference evidence="1 2" key="2">
    <citation type="journal article" date="2022" name="Mol. Ecol. Resour.">
        <title>The genomes of chicory, endive, great burdock and yacon provide insights into Asteraceae paleo-polyploidization history and plant inulin production.</title>
        <authorList>
            <person name="Fan W."/>
            <person name="Wang S."/>
            <person name="Wang H."/>
            <person name="Wang A."/>
            <person name="Jiang F."/>
            <person name="Liu H."/>
            <person name="Zhao H."/>
            <person name="Xu D."/>
            <person name="Zhang Y."/>
        </authorList>
    </citation>
    <scope>NUCLEOTIDE SEQUENCE [LARGE SCALE GENOMIC DNA]</scope>
    <source>
        <strain evidence="2">cv. Yunnan</strain>
        <tissue evidence="1">Leaves</tissue>
    </source>
</reference>
<accession>A0ACB9A2C5</accession>
<organism evidence="1 2">
    <name type="scientific">Smallanthus sonchifolius</name>
    <dbReference type="NCBI Taxonomy" id="185202"/>
    <lineage>
        <taxon>Eukaryota</taxon>
        <taxon>Viridiplantae</taxon>
        <taxon>Streptophyta</taxon>
        <taxon>Embryophyta</taxon>
        <taxon>Tracheophyta</taxon>
        <taxon>Spermatophyta</taxon>
        <taxon>Magnoliopsida</taxon>
        <taxon>eudicotyledons</taxon>
        <taxon>Gunneridae</taxon>
        <taxon>Pentapetalae</taxon>
        <taxon>asterids</taxon>
        <taxon>campanulids</taxon>
        <taxon>Asterales</taxon>
        <taxon>Asteraceae</taxon>
        <taxon>Asteroideae</taxon>
        <taxon>Heliantheae alliance</taxon>
        <taxon>Millerieae</taxon>
        <taxon>Smallanthus</taxon>
    </lineage>
</organism>
<protein>
    <submittedName>
        <fullName evidence="1">Uncharacterized protein</fullName>
    </submittedName>
</protein>
<keyword evidence="2" id="KW-1185">Reference proteome</keyword>
<evidence type="ECO:0000313" key="1">
    <source>
        <dbReference type="EMBL" id="KAI3703876.1"/>
    </source>
</evidence>